<dbReference type="GO" id="GO:0005634">
    <property type="term" value="C:nucleus"/>
    <property type="evidence" value="ECO:0007669"/>
    <property type="project" value="TreeGrafter"/>
</dbReference>
<accession>A0A6P3W0Y1</accession>
<dbReference type="AlphaFoldDB" id="A0A6P3W0Y1"/>
<feature type="compositionally biased region" description="Polar residues" evidence="1">
    <location>
        <begin position="235"/>
        <end position="245"/>
    </location>
</feature>
<evidence type="ECO:0000256" key="1">
    <source>
        <dbReference type="SAM" id="MobiDB-lite"/>
    </source>
</evidence>
<feature type="compositionally biased region" description="Basic and acidic residues" evidence="1">
    <location>
        <begin position="1"/>
        <end position="10"/>
    </location>
</feature>
<proteinExistence type="predicted"/>
<gene>
    <name evidence="3" type="primary">cipcb</name>
</gene>
<sequence>MSTKRKEESSSRTMGKSRTEESSSRAMGKSRAKRPEQSRRESERDSGFSDASSEYLSGVGKAESDDASQPSQLAVVRGFSPNLSPMILMNNVLLKQPSPPSLKRWGFSPGVEMVQPPQVVFLQPVVSACGPPASTEPPSKRRRHKKYLPILKSYPKIAPHPGDGPHQTSSSSSSSTASSSYSVASSVKSCRLSSGRQERHRSSTPCSTPHRRDKKASVSGSSTPCSTPHRRDKNPSVSGSSTPCSTPHRRDKNPSVSGSSTPCSTPHRRDKNPSVSGSSTPCSTPASPLHPHITLTDSTPPRIPAPERPALISRSESVPLDICKSTDSRTLEFSPPQTPTESGGSSPSVCGDTNQDGDGDAGTDSDGSKRKRFCNTYNILSKSGLLDITLRTKELIRQNRRTQGDLERLRDHTKLFMEVLRSGDIGVFDQLQNSMQVDTEREKNA</sequence>
<dbReference type="Pfam" id="PF15800">
    <property type="entry name" value="CiPC"/>
    <property type="match status" value="2"/>
</dbReference>
<feature type="region of interest" description="Disordered" evidence="1">
    <location>
        <begin position="154"/>
        <end position="370"/>
    </location>
</feature>
<name>A0A6P3W0Y1_CLUHA</name>
<dbReference type="KEGG" id="char:105902111"/>
<feature type="compositionally biased region" description="Polar residues" evidence="1">
    <location>
        <begin position="339"/>
        <end position="354"/>
    </location>
</feature>
<organism evidence="2 3">
    <name type="scientific">Clupea harengus</name>
    <name type="common">Atlantic herring</name>
    <dbReference type="NCBI Taxonomy" id="7950"/>
    <lineage>
        <taxon>Eukaryota</taxon>
        <taxon>Metazoa</taxon>
        <taxon>Chordata</taxon>
        <taxon>Craniata</taxon>
        <taxon>Vertebrata</taxon>
        <taxon>Euteleostomi</taxon>
        <taxon>Actinopterygii</taxon>
        <taxon>Neopterygii</taxon>
        <taxon>Teleostei</taxon>
        <taxon>Clupei</taxon>
        <taxon>Clupeiformes</taxon>
        <taxon>Clupeoidei</taxon>
        <taxon>Clupeidae</taxon>
        <taxon>Clupea</taxon>
    </lineage>
</organism>
<protein>
    <submittedName>
        <fullName evidence="3">CLOCK-interacting pacemaker</fullName>
    </submittedName>
</protein>
<dbReference type="OrthoDB" id="6374619at2759"/>
<dbReference type="GO" id="GO:0045892">
    <property type="term" value="P:negative regulation of DNA-templated transcription"/>
    <property type="evidence" value="ECO:0007669"/>
    <property type="project" value="InterPro"/>
</dbReference>
<dbReference type="GO" id="GO:0042754">
    <property type="term" value="P:negative regulation of circadian rhythm"/>
    <property type="evidence" value="ECO:0007669"/>
    <property type="project" value="InterPro"/>
</dbReference>
<feature type="compositionally biased region" description="Polar residues" evidence="1">
    <location>
        <begin position="254"/>
        <end position="264"/>
    </location>
</feature>
<dbReference type="Proteomes" id="UP000515152">
    <property type="component" value="Chromosome 15"/>
</dbReference>
<dbReference type="InterPro" id="IPR031602">
    <property type="entry name" value="CIPC"/>
</dbReference>
<dbReference type="PANTHER" id="PTHR34648:SF6">
    <property type="entry name" value="CLOCK-INTERACTING PACEMAKER-RELATED"/>
    <property type="match status" value="1"/>
</dbReference>
<dbReference type="RefSeq" id="XP_012685100.2">
    <property type="nucleotide sequence ID" value="XM_012829646.3"/>
</dbReference>
<dbReference type="GeneID" id="105902111"/>
<evidence type="ECO:0000313" key="2">
    <source>
        <dbReference type="Proteomes" id="UP000515152"/>
    </source>
</evidence>
<feature type="compositionally biased region" description="Polar residues" evidence="1">
    <location>
        <begin position="273"/>
        <end position="286"/>
    </location>
</feature>
<dbReference type="CTD" id="101883257"/>
<keyword evidence="2" id="KW-1185">Reference proteome</keyword>
<feature type="region of interest" description="Disordered" evidence="1">
    <location>
        <begin position="1"/>
        <end position="73"/>
    </location>
</feature>
<feature type="compositionally biased region" description="Basic and acidic residues" evidence="1">
    <location>
        <begin position="33"/>
        <end position="47"/>
    </location>
</feature>
<feature type="compositionally biased region" description="Low complexity" evidence="1">
    <location>
        <begin position="168"/>
        <end position="189"/>
    </location>
</feature>
<reference evidence="3" key="1">
    <citation type="submission" date="2025-08" db="UniProtKB">
        <authorList>
            <consortium name="RefSeq"/>
        </authorList>
    </citation>
    <scope>IDENTIFICATION</scope>
</reference>
<evidence type="ECO:0000313" key="3">
    <source>
        <dbReference type="RefSeq" id="XP_012685100.2"/>
    </source>
</evidence>
<dbReference type="PANTHER" id="PTHR34648">
    <property type="entry name" value="CLOCK-INTERACTING PACEMAKER"/>
    <property type="match status" value="1"/>
</dbReference>